<dbReference type="STRING" id="319653.SAMN04487973_10539"/>
<evidence type="ECO:0000256" key="2">
    <source>
        <dbReference type="SAM" id="SignalP"/>
    </source>
</evidence>
<keyword evidence="2" id="KW-0732">Signal</keyword>
<evidence type="ECO:0000313" key="3">
    <source>
        <dbReference type="EMBL" id="KRN83087.1"/>
    </source>
</evidence>
<dbReference type="GeneID" id="76042966"/>
<feature type="compositionally biased region" description="Polar residues" evidence="1">
    <location>
        <begin position="108"/>
        <end position="129"/>
    </location>
</feature>
<protein>
    <recommendedName>
        <fullName evidence="7">Lipoprotein</fullName>
    </recommendedName>
</protein>
<gene>
    <name evidence="3" type="ORF">IV87_GL001525</name>
    <name evidence="4" type="ORF">SAMN04487973_10539</name>
</gene>
<dbReference type="OrthoDB" id="2329972at2"/>
<proteinExistence type="predicted"/>
<dbReference type="Proteomes" id="UP000182818">
    <property type="component" value="Unassembled WGS sequence"/>
</dbReference>
<feature type="compositionally biased region" description="Low complexity" evidence="1">
    <location>
        <begin position="32"/>
        <end position="46"/>
    </location>
</feature>
<feature type="chain" id="PRO_5038529434" description="Lipoprotein" evidence="2">
    <location>
        <begin position="25"/>
        <end position="306"/>
    </location>
</feature>
<dbReference type="RefSeq" id="WP_057805320.1">
    <property type="nucleotide sequence ID" value="NZ_BJYP01000020.1"/>
</dbReference>
<name>A0A0R2K0L6_9LACO</name>
<feature type="region of interest" description="Disordered" evidence="1">
    <location>
        <begin position="32"/>
        <end position="52"/>
    </location>
</feature>
<feature type="region of interest" description="Disordered" evidence="1">
    <location>
        <begin position="194"/>
        <end position="233"/>
    </location>
</feature>
<comment type="caution">
    <text evidence="3">The sequence shown here is derived from an EMBL/GenBank/DDBJ whole genome shotgun (WGS) entry which is preliminary data.</text>
</comment>
<reference evidence="3 5" key="1">
    <citation type="journal article" date="2015" name="Genome Announc.">
        <title>Expanding the biotechnology potential of lactobacilli through comparative genomics of 213 strains and associated genera.</title>
        <authorList>
            <person name="Sun Z."/>
            <person name="Harris H.M."/>
            <person name="McCann A."/>
            <person name="Guo C."/>
            <person name="Argimon S."/>
            <person name="Zhang W."/>
            <person name="Yang X."/>
            <person name="Jeffery I.B."/>
            <person name="Cooney J.C."/>
            <person name="Kagawa T.F."/>
            <person name="Liu W."/>
            <person name="Song Y."/>
            <person name="Salvetti E."/>
            <person name="Wrobel A."/>
            <person name="Rasinkangas P."/>
            <person name="Parkhill J."/>
            <person name="Rea M.C."/>
            <person name="O'Sullivan O."/>
            <person name="Ritari J."/>
            <person name="Douillard F.P."/>
            <person name="Paul Ross R."/>
            <person name="Yang R."/>
            <person name="Briner A.E."/>
            <person name="Felis G.E."/>
            <person name="de Vos W.M."/>
            <person name="Barrangou R."/>
            <person name="Klaenhammer T.R."/>
            <person name="Caufield P.W."/>
            <person name="Cui Y."/>
            <person name="Zhang H."/>
            <person name="O'Toole P.W."/>
        </authorList>
    </citation>
    <scope>NUCLEOTIDE SEQUENCE [LARGE SCALE GENOMIC DNA]</scope>
    <source>
        <strain evidence="3 5">DSM 22301</strain>
    </source>
</reference>
<evidence type="ECO:0000313" key="4">
    <source>
        <dbReference type="EMBL" id="SER35852.1"/>
    </source>
</evidence>
<evidence type="ECO:0000313" key="6">
    <source>
        <dbReference type="Proteomes" id="UP000182818"/>
    </source>
</evidence>
<organism evidence="3 5">
    <name type="scientific">Pediococcus ethanolidurans</name>
    <dbReference type="NCBI Taxonomy" id="319653"/>
    <lineage>
        <taxon>Bacteria</taxon>
        <taxon>Bacillati</taxon>
        <taxon>Bacillota</taxon>
        <taxon>Bacilli</taxon>
        <taxon>Lactobacillales</taxon>
        <taxon>Lactobacillaceae</taxon>
        <taxon>Pediococcus</taxon>
    </lineage>
</organism>
<reference evidence="4 6" key="2">
    <citation type="submission" date="2016-10" db="EMBL/GenBank/DDBJ databases">
        <authorList>
            <person name="Varghese N."/>
            <person name="Submissions S."/>
        </authorList>
    </citation>
    <scope>NUCLEOTIDE SEQUENCE [LARGE SCALE GENOMIC DNA]</scope>
    <source>
        <strain evidence="4 6">CGMCC 1.3889</strain>
    </source>
</reference>
<dbReference type="EMBL" id="FOGK01000005">
    <property type="protein sequence ID" value="SER35852.1"/>
    <property type="molecule type" value="Genomic_DNA"/>
</dbReference>
<dbReference type="AlphaFoldDB" id="A0A0R2K0L6"/>
<dbReference type="EMBL" id="JQBY01000004">
    <property type="protein sequence ID" value="KRN83087.1"/>
    <property type="molecule type" value="Genomic_DNA"/>
</dbReference>
<evidence type="ECO:0000256" key="1">
    <source>
        <dbReference type="SAM" id="MobiDB-lite"/>
    </source>
</evidence>
<feature type="signal peptide" evidence="2">
    <location>
        <begin position="1"/>
        <end position="24"/>
    </location>
</feature>
<feature type="region of interest" description="Disordered" evidence="1">
    <location>
        <begin position="103"/>
        <end position="129"/>
    </location>
</feature>
<accession>A0A0R2K0L6</accession>
<keyword evidence="6" id="KW-1185">Reference proteome</keyword>
<dbReference type="Proteomes" id="UP000051749">
    <property type="component" value="Unassembled WGS sequence"/>
</dbReference>
<evidence type="ECO:0000313" key="5">
    <source>
        <dbReference type="Proteomes" id="UP000051749"/>
    </source>
</evidence>
<feature type="compositionally biased region" description="Low complexity" evidence="1">
    <location>
        <begin position="194"/>
        <end position="226"/>
    </location>
</feature>
<sequence>MTLQLNIKRSLTGVIAIAMLFSLAACRNSSQSGATSGSSSTSSSEQSDQKRAATLLKKAQKQIENGQTTSALTTLKKAQELDSSNDKVSKLLANVQNYLDAKDALNDGDTSSANESLAKMTSEQTNGDALTSQAKDLSTKAAQLKEANRWYQNAYDAVSNGYYETAKADLAKLNALPSSVRGIKNLQNQGKSLTSQINAASSSTTTAQSSNSSSSSTSSSTTSQTTGGLTDEQTDQVITSFTGTVGITNQSGLSFGVTQLGTNYYQVEVRQNNSSNTVGSLTGIYRYNTQTGSYTKLNTITGKYEK</sequence>
<dbReference type="PATRIC" id="fig|319653.3.peg.1551"/>
<evidence type="ECO:0008006" key="7">
    <source>
        <dbReference type="Google" id="ProtNLM"/>
    </source>
</evidence>